<keyword evidence="3 5" id="KW-0268">Exocytosis</keyword>
<protein>
    <recommendedName>
        <fullName evidence="5">Exocyst complex component SEC15</fullName>
    </recommendedName>
</protein>
<dbReference type="InterPro" id="IPR046361">
    <property type="entry name" value="EXOC6/Sec15_C"/>
</dbReference>
<evidence type="ECO:0000259" key="7">
    <source>
        <dbReference type="Pfam" id="PF04091"/>
    </source>
</evidence>
<dbReference type="Pfam" id="PF04091">
    <property type="entry name" value="Sec15_C"/>
    <property type="match status" value="1"/>
</dbReference>
<dbReference type="Gene3D" id="1.10.357.30">
    <property type="entry name" value="Exocyst complex subunit Sec15 C-terminal domain, N-terminal subdomain"/>
    <property type="match status" value="1"/>
</dbReference>
<reference evidence="9 10" key="1">
    <citation type="submission" date="2018-12" db="EMBL/GenBank/DDBJ databases">
        <authorList>
            <person name="Tiukova I."/>
            <person name="Dainat J."/>
        </authorList>
    </citation>
    <scope>NUCLEOTIDE SEQUENCE [LARGE SCALE GENOMIC DNA]</scope>
</reference>
<dbReference type="GO" id="GO:0090522">
    <property type="term" value="P:vesicle tethering involved in exocytosis"/>
    <property type="evidence" value="ECO:0007669"/>
    <property type="project" value="UniProtKB-UniRule"/>
</dbReference>
<dbReference type="GO" id="GO:0000145">
    <property type="term" value="C:exocyst"/>
    <property type="evidence" value="ECO:0007669"/>
    <property type="project" value="UniProtKB-UniRule"/>
</dbReference>
<dbReference type="Pfam" id="PF20651">
    <property type="entry name" value="EXOC6_Sec15_N"/>
    <property type="match status" value="1"/>
</dbReference>
<dbReference type="InterPro" id="IPR007225">
    <property type="entry name" value="EXOC6/Sec15"/>
</dbReference>
<evidence type="ECO:0000256" key="1">
    <source>
        <dbReference type="ARBA" id="ARBA00007944"/>
    </source>
</evidence>
<organism evidence="9 10">
    <name type="scientific">Brettanomyces naardenensis</name>
    <name type="common">Yeast</name>
    <dbReference type="NCBI Taxonomy" id="13370"/>
    <lineage>
        <taxon>Eukaryota</taxon>
        <taxon>Fungi</taxon>
        <taxon>Dikarya</taxon>
        <taxon>Ascomycota</taxon>
        <taxon>Saccharomycotina</taxon>
        <taxon>Pichiomycetes</taxon>
        <taxon>Pichiales</taxon>
        <taxon>Pichiaceae</taxon>
        <taxon>Brettanomyces</taxon>
    </lineage>
</organism>
<evidence type="ECO:0000256" key="3">
    <source>
        <dbReference type="ARBA" id="ARBA00022483"/>
    </source>
</evidence>
<feature type="region of interest" description="Disordered" evidence="6">
    <location>
        <begin position="1"/>
        <end position="32"/>
    </location>
</feature>
<feature type="domain" description="Exocyst complex component EXOC6/Sec15 N-terminal" evidence="8">
    <location>
        <begin position="68"/>
        <end position="237"/>
    </location>
</feature>
<dbReference type="InterPro" id="IPR042045">
    <property type="entry name" value="EXOC6/Sec15_C_dom1"/>
</dbReference>
<keyword evidence="10" id="KW-1185">Reference proteome</keyword>
<dbReference type="EMBL" id="CAACVR010000076">
    <property type="protein sequence ID" value="VEU24329.1"/>
    <property type="molecule type" value="Genomic_DNA"/>
</dbReference>
<dbReference type="Proteomes" id="UP000290900">
    <property type="component" value="Unassembled WGS sequence"/>
</dbReference>
<dbReference type="PANTHER" id="PTHR12702">
    <property type="entry name" value="SEC15"/>
    <property type="match status" value="1"/>
</dbReference>
<name>A0A448YTT7_BRENA</name>
<evidence type="ECO:0000313" key="10">
    <source>
        <dbReference type="Proteomes" id="UP000290900"/>
    </source>
</evidence>
<dbReference type="InParanoid" id="A0A448YTT7"/>
<dbReference type="PANTHER" id="PTHR12702:SF0">
    <property type="entry name" value="EXOCYST COMPLEX COMPONENT 6"/>
    <property type="match status" value="1"/>
</dbReference>
<evidence type="ECO:0000256" key="5">
    <source>
        <dbReference type="PIRNR" id="PIRNR025007"/>
    </source>
</evidence>
<dbReference type="PIRSF" id="PIRSF025007">
    <property type="entry name" value="Sec15"/>
    <property type="match status" value="1"/>
</dbReference>
<keyword evidence="4" id="KW-0175">Coiled coil</keyword>
<evidence type="ECO:0000256" key="4">
    <source>
        <dbReference type="ARBA" id="ARBA00023054"/>
    </source>
</evidence>
<dbReference type="InterPro" id="IPR042044">
    <property type="entry name" value="EXOC6PINT-1/Sec15/Tip20_C_dom2"/>
</dbReference>
<gene>
    <name evidence="9" type="ORF">BRENAR_LOCUS5057</name>
</gene>
<comment type="function">
    <text evidence="5">Component of the exocyst complex involved in the docking of exocytic vesicles with fusion sites on the plasma membrane.</text>
</comment>
<dbReference type="GO" id="GO:0006893">
    <property type="term" value="P:Golgi to plasma membrane transport"/>
    <property type="evidence" value="ECO:0007669"/>
    <property type="project" value="TreeGrafter"/>
</dbReference>
<feature type="compositionally biased region" description="Polar residues" evidence="6">
    <location>
        <begin position="802"/>
        <end position="811"/>
    </location>
</feature>
<evidence type="ECO:0000256" key="2">
    <source>
        <dbReference type="ARBA" id="ARBA00022448"/>
    </source>
</evidence>
<dbReference type="STRING" id="13370.A0A448YTT7"/>
<dbReference type="AlphaFoldDB" id="A0A448YTT7"/>
<dbReference type="FunCoup" id="A0A448YTT7">
    <property type="interactions" value="545"/>
</dbReference>
<feature type="domain" description="Exocyst complex subunit EXOC6/Sec15 C-terminal" evidence="7">
    <location>
        <begin position="429"/>
        <end position="789"/>
    </location>
</feature>
<evidence type="ECO:0000256" key="6">
    <source>
        <dbReference type="SAM" id="MobiDB-lite"/>
    </source>
</evidence>
<dbReference type="GO" id="GO:0016020">
    <property type="term" value="C:membrane"/>
    <property type="evidence" value="ECO:0007669"/>
    <property type="project" value="TreeGrafter"/>
</dbReference>
<proteinExistence type="inferred from homology"/>
<evidence type="ECO:0000313" key="9">
    <source>
        <dbReference type="EMBL" id="VEU24329.1"/>
    </source>
</evidence>
<keyword evidence="2 5" id="KW-0813">Transport</keyword>
<dbReference type="OrthoDB" id="10267033at2759"/>
<evidence type="ECO:0000259" key="8">
    <source>
        <dbReference type="Pfam" id="PF20651"/>
    </source>
</evidence>
<sequence>MAIPTANDIGSRESSSVRTDGDSSSSSTKPESLIQYSLTSEDYIDQFIPFIRSELQNKNSLDDLIANLEKTSQEKQDVLEGLSFDSVDDLTSSVDKIKSIVQTSAELSKELSAINEQLNKTGTAFAEEKKKALHYKKLYNKINETFLTINSCLDMLERTNKILELIQSKQFYKALINLQSLARMDFEEIEQFEFSVRIYNSIPTFKQMIIEETFNQLIKWMNVSLEKNFPIIGEIMFDNYKSLNDAWLRKQASDEELLKFKVNSPIERTLREEKFKYFDPLENDQIQIDMGPLYHSILVFESVNELDKLKEDFANEILRRRDRLIYPIREAMTNNNFDMLSNNESLKILMYSMSAFFIADRYISEKTQFKVRTRKQTDDLFDSIISKFVPLLEKYIMRSTDTVKKATELVDIIGCFVQIAENWRFDSRKLYDLMVSLFKLYIKLSAEEFRKEYMSLSVDDDSQPITVDNLQQLKNVRDNCFYKFEDKDMTFPKVLPYSVIYPGSCLRLRSFIHGLYSFLEKYYDKRLDTLSQMISVAVDQVLINIILKDLDNKVHSSYKEEVSQNLINLEFFSNSVYEIEKYLNFSSEPLILKSRTASTMIKLKAENAFKSTRRRAENGMFEMVDSKVDMLFDMVDFDWSARDVNDEPSISIKDMGLYLENMFKLDFSHLPYSIKSLLLIRSFDKITTHMKRSIAEADSITGEGVQNFEIDLNYMESLIPSLKIGTGKAGVLSSDADKANKTLQTMFVSLKQIVSLLKDGDLENYKDETIRQTKYSSIKPEEAQQFVNKLEEYRSRALEGSGQFSRSSIGGSPSPAPDTDDERTRSLFPGLKRQATTASFNGFSFKK</sequence>
<comment type="similarity">
    <text evidence="1 5">Belongs to the SEC15 family.</text>
</comment>
<dbReference type="InterPro" id="IPR048359">
    <property type="entry name" value="EXOC6_Sec15_N"/>
</dbReference>
<accession>A0A448YTT7</accession>
<feature type="compositionally biased region" description="Low complexity" evidence="6">
    <location>
        <begin position="14"/>
        <end position="28"/>
    </location>
</feature>
<dbReference type="GO" id="GO:0006886">
    <property type="term" value="P:intracellular protein transport"/>
    <property type="evidence" value="ECO:0007669"/>
    <property type="project" value="InterPro"/>
</dbReference>
<dbReference type="Gene3D" id="1.20.58.670">
    <property type="entry name" value="Dsl1p vesicle tethering complex, Tip20p subunit, domain D"/>
    <property type="match status" value="1"/>
</dbReference>
<feature type="region of interest" description="Disordered" evidence="6">
    <location>
        <begin position="798"/>
        <end position="831"/>
    </location>
</feature>